<dbReference type="PANTHER" id="PTHR10063">
    <property type="entry name" value="TUBERIN"/>
    <property type="match status" value="1"/>
</dbReference>
<dbReference type="Gene3D" id="3.40.50.11210">
    <property type="entry name" value="Rap/Ran-GAP"/>
    <property type="match status" value="1"/>
</dbReference>
<dbReference type="GO" id="GO:0005737">
    <property type="term" value="C:cytoplasm"/>
    <property type="evidence" value="ECO:0007669"/>
    <property type="project" value="TreeGrafter"/>
</dbReference>
<dbReference type="Pfam" id="PF03542">
    <property type="entry name" value="Tuberin"/>
    <property type="match status" value="1"/>
</dbReference>
<dbReference type="PROSITE" id="PS50085">
    <property type="entry name" value="RAPGAP"/>
    <property type="match status" value="1"/>
</dbReference>
<evidence type="ECO:0000256" key="1">
    <source>
        <dbReference type="ARBA" id="ARBA00022468"/>
    </source>
</evidence>
<dbReference type="GO" id="GO:0051056">
    <property type="term" value="P:regulation of small GTPase mediated signal transduction"/>
    <property type="evidence" value="ECO:0007669"/>
    <property type="project" value="InterPro"/>
</dbReference>
<gene>
    <name evidence="3" type="ORF">LANO_0E15566G</name>
</gene>
<dbReference type="SUPFAM" id="SSF111347">
    <property type="entry name" value="Rap/Ran-GAP"/>
    <property type="match status" value="1"/>
</dbReference>
<feature type="domain" description="Rap-GAP" evidence="2">
    <location>
        <begin position="1163"/>
        <end position="1388"/>
    </location>
</feature>
<name>A0A1G4K157_9SACH</name>
<dbReference type="InterPro" id="IPR024584">
    <property type="entry name" value="Tuberin_N"/>
</dbReference>
<dbReference type="GO" id="GO:0005634">
    <property type="term" value="C:nucleus"/>
    <property type="evidence" value="ECO:0007669"/>
    <property type="project" value="InterPro"/>
</dbReference>
<dbReference type="InterPro" id="IPR016024">
    <property type="entry name" value="ARM-type_fold"/>
</dbReference>
<reference evidence="4" key="1">
    <citation type="submission" date="2016-03" db="EMBL/GenBank/DDBJ databases">
        <authorList>
            <person name="Devillers Hugo."/>
        </authorList>
    </citation>
    <scope>NUCLEOTIDE SEQUENCE [LARGE SCALE GENOMIC DNA]</scope>
</reference>
<dbReference type="OrthoDB" id="19311at2759"/>
<dbReference type="InterPro" id="IPR000331">
    <property type="entry name" value="Rap/Ran_GAP_dom"/>
</dbReference>
<dbReference type="PANTHER" id="PTHR10063:SF0">
    <property type="entry name" value="TUBERIN"/>
    <property type="match status" value="1"/>
</dbReference>
<keyword evidence="1" id="KW-0343">GTPase activation</keyword>
<evidence type="ECO:0000259" key="2">
    <source>
        <dbReference type="PROSITE" id="PS50085"/>
    </source>
</evidence>
<dbReference type="InterPro" id="IPR035974">
    <property type="entry name" value="Rap/Ran-GAP_sf"/>
</dbReference>
<dbReference type="Pfam" id="PF11864">
    <property type="entry name" value="DUF3384"/>
    <property type="match status" value="1"/>
</dbReference>
<organism evidence="3 4">
    <name type="scientific">Lachancea nothofagi CBS 11611</name>
    <dbReference type="NCBI Taxonomy" id="1266666"/>
    <lineage>
        <taxon>Eukaryota</taxon>
        <taxon>Fungi</taxon>
        <taxon>Dikarya</taxon>
        <taxon>Ascomycota</taxon>
        <taxon>Saccharomycotina</taxon>
        <taxon>Saccharomycetes</taxon>
        <taxon>Saccharomycetales</taxon>
        <taxon>Saccharomycetaceae</taxon>
        <taxon>Lachancea</taxon>
    </lineage>
</organism>
<dbReference type="FunFam" id="3.40.50.11210:FF:000007">
    <property type="entry name" value="Tuberous sclerosis 2"/>
    <property type="match status" value="1"/>
</dbReference>
<dbReference type="InterPro" id="IPR018515">
    <property type="entry name" value="Tuberin-type_domain"/>
</dbReference>
<accession>A0A1G4K157</accession>
<dbReference type="Proteomes" id="UP000189911">
    <property type="component" value="Chromosome E"/>
</dbReference>
<dbReference type="InterPro" id="IPR027107">
    <property type="entry name" value="Tuberin/Ral-act_asu"/>
</dbReference>
<evidence type="ECO:0000313" key="4">
    <source>
        <dbReference type="Proteomes" id="UP000189911"/>
    </source>
</evidence>
<proteinExistence type="predicted"/>
<dbReference type="EMBL" id="LT598451">
    <property type="protein sequence ID" value="SCU97256.1"/>
    <property type="molecule type" value="Genomic_DNA"/>
</dbReference>
<dbReference type="Pfam" id="PF02145">
    <property type="entry name" value="Rap_GAP"/>
    <property type="match status" value="1"/>
</dbReference>
<evidence type="ECO:0000313" key="3">
    <source>
        <dbReference type="EMBL" id="SCU97256.1"/>
    </source>
</evidence>
<dbReference type="SUPFAM" id="SSF48371">
    <property type="entry name" value="ARM repeat"/>
    <property type="match status" value="1"/>
</dbReference>
<keyword evidence="4" id="KW-1185">Reference proteome</keyword>
<dbReference type="GO" id="GO:0005096">
    <property type="term" value="F:GTPase activator activity"/>
    <property type="evidence" value="ECO:0007669"/>
    <property type="project" value="UniProtKB-KW"/>
</dbReference>
<protein>
    <submittedName>
        <fullName evidence="3">LANO_0E15566g1_1</fullName>
    </submittedName>
</protein>
<sequence>MVPPLLYKYTSRGLKQDLFRTLAVTFGHAQSVTIKDQEDRLSAPLQAQRLIDLLSDQSNALETRVQATRELSDLVKTLSSETVLNVWNGANDLIRTAAPPNARRAALKLLHVCLERLMPSMSESLRLAFYYNLMDNLAVNSEKCYIIEPELNLFVACLSTLTDYGKKIDTLIKPEDDVLGIDQFLENTLTNIATDDEPAFSSEALLRTLEFVSRCAENGLPINDNFMLQLLRAAHRRDSDEVRRISLYVLVMELGKSPSDSEEVLQGTISLLTGLQSITANLSSQVSPILNVIFQGCNASKLAKLLLVPTTANKNSTGVVNVLTDLLVTKEFEPLWRQSNISAESIGTSLIYFLAEGQCERKASSVEPQEFFLTILLRITKSDEFLVHMRDFPAFWLHPDADPKPTAFNMLSQALKSELSSSNKELVKLIFERVLKLLFAGKHDLLGLRGGAEIFPFLFTFSKYLDSKLTSQLFQYLSQNLTIAVTWDLLPIAIISNFFEIEGSSDVRCESLDLLVKILKEITSQDQYAKESFVKLLRRLISKLKAEKDELVVARLSDLYFESCKVLSSDVVNTINEESIIIAFTRSPNRRRSSLIPMGLSSQASSTWPDYKLLMLADAVTKLSVWSLAYKPEKMFASFYRLLIEIVQYAHRMEHVGLFLTSAKVLTKIYCRGSDQVVMVETTEVEGITTALGKNHKFNPSCEKSKWSFPENVPYLREAQDNAYSGNFTLPKFRSDEPVLNSSNIDIRLWISLGIAALEKPFDWEIYSYLLTYMCPQFASLIPLRSITDLVAKYREIICRHLRQGASLKLKTPKSLHTDDLQVAYIRSLSPLLGYHSRAPKIFADDIVDSLLHAIQGTEKTLVPSLHLLTVCSQEISSSVKRYLTPILVQLQTRITSSFSTPAILEFLLALPHSPLIISHLTLDEFKRVFAIAFKLIQSARDLKKRAQIRNVIQQISYAEQDADFSPSTQSFTISPSIAHFFLTLSYAVIPSWFLRMNSSNRTELAPFVVRNLIAIDADAEEHDFDAHAYLDVVSRFTTSQNDSASIFRALDDRPHGNDEKYSFGKWLLPDKIVSIETERCSGDSTVTIRSCSGVNVFKMQMDHTEAPRTYDVFSISEGQTASAIIANEEKPFYTASYTLMRLGSFEKIPLKVPEDSAVSKSIQLFDKIPFTDFHKIGLIYMGPQQCCETEVLLNTSGSRQYTAFLSRLGQTIKLDNSHKVYTGGLEPEIDGQFALVWRDERTQVVFHTITLMPNNPEDPQFSLKKRHVGNDFVSIFYDESGLPGFDFNMIRSQFNFINIVIKPLGSKPNEQFKVRMYRKSGVPAFFSSSHFKILGGGNLAKYVRQVSIIADIFAASWFASSAPDVCTTWARRAKQLRGINDRMLKYYGEKETQSNPLDFTRYV</sequence>